<dbReference type="InterPro" id="IPR016667">
    <property type="entry name" value="Caps_polysacc_synth_CpsB/CapC"/>
</dbReference>
<comment type="catalytic activity">
    <reaction evidence="5">
        <text>O-phospho-L-tyrosyl-[protein] + H2O = L-tyrosyl-[protein] + phosphate</text>
        <dbReference type="Rhea" id="RHEA:10684"/>
        <dbReference type="Rhea" id="RHEA-COMP:10136"/>
        <dbReference type="Rhea" id="RHEA-COMP:20101"/>
        <dbReference type="ChEBI" id="CHEBI:15377"/>
        <dbReference type="ChEBI" id="CHEBI:43474"/>
        <dbReference type="ChEBI" id="CHEBI:46858"/>
        <dbReference type="ChEBI" id="CHEBI:61978"/>
        <dbReference type="EC" id="3.1.3.48"/>
    </reaction>
</comment>
<comment type="similarity">
    <text evidence="1">Belongs to the metallo-dependent hydrolases superfamily. CpsB/CapC family.</text>
</comment>
<name>B0KAR4_THEP3</name>
<dbReference type="EC" id="3.1.3.48" evidence="2"/>
<sequence length="259" mass="29527">MVDIHCHILPNLDDGAESLDISKEMALIAVQDGIESIVATPHYIEYEHEISKESILNACQQLNEFLIQNHIDLKIIPGCEAFISPTLVESYKKGEVMSINDMGKYILIELPVASYPEYIEDVIFDFKVIGVTPIIAHIERYSYVKGDFDIIYRLINEGALMQINSTSITGLFGDEIRYKSLELIKHNMVHFIASDAHTTRGRAPKISKALETLKKEGIEDAYIDYLISNSQKVINGEDIEVIEPIKKKLSWFHKIKRRF</sequence>
<dbReference type="HOGENOM" id="CLU_085966_1_0_9"/>
<dbReference type="SUPFAM" id="SSF89550">
    <property type="entry name" value="PHP domain-like"/>
    <property type="match status" value="1"/>
</dbReference>
<dbReference type="PANTHER" id="PTHR39181">
    <property type="entry name" value="TYROSINE-PROTEIN PHOSPHATASE YWQE"/>
    <property type="match status" value="1"/>
</dbReference>
<evidence type="ECO:0000256" key="3">
    <source>
        <dbReference type="ARBA" id="ARBA00022801"/>
    </source>
</evidence>
<dbReference type="GO" id="GO:0004725">
    <property type="term" value="F:protein tyrosine phosphatase activity"/>
    <property type="evidence" value="ECO:0007669"/>
    <property type="project" value="UniProtKB-EC"/>
</dbReference>
<evidence type="ECO:0000256" key="1">
    <source>
        <dbReference type="ARBA" id="ARBA00005750"/>
    </source>
</evidence>
<organism evidence="6 7">
    <name type="scientific">Thermoanaerobacter pseudethanolicus (strain ATCC 33223 / 39E)</name>
    <name type="common">Clostridium thermohydrosulfuricum</name>
    <dbReference type="NCBI Taxonomy" id="340099"/>
    <lineage>
        <taxon>Bacteria</taxon>
        <taxon>Bacillati</taxon>
        <taxon>Bacillota</taxon>
        <taxon>Clostridia</taxon>
        <taxon>Thermoanaerobacterales</taxon>
        <taxon>Thermoanaerobacteraceae</taxon>
        <taxon>Thermoanaerobacter</taxon>
    </lineage>
</organism>
<dbReference type="AlphaFoldDB" id="B0KAR4"/>
<evidence type="ECO:0000313" key="6">
    <source>
        <dbReference type="EMBL" id="ABY95198.1"/>
    </source>
</evidence>
<proteinExistence type="inferred from homology"/>
<keyword evidence="3 6" id="KW-0378">Hydrolase</keyword>
<keyword evidence="4" id="KW-0904">Protein phosphatase</keyword>
<dbReference type="GO" id="GO:0030145">
    <property type="term" value="F:manganese ion binding"/>
    <property type="evidence" value="ECO:0007669"/>
    <property type="project" value="InterPro"/>
</dbReference>
<keyword evidence="7" id="KW-1185">Reference proteome</keyword>
<dbReference type="EMBL" id="CP000924">
    <property type="protein sequence ID" value="ABY95198.1"/>
    <property type="molecule type" value="Genomic_DNA"/>
</dbReference>
<dbReference type="Gene3D" id="3.20.20.140">
    <property type="entry name" value="Metal-dependent hydrolases"/>
    <property type="match status" value="1"/>
</dbReference>
<evidence type="ECO:0000256" key="2">
    <source>
        <dbReference type="ARBA" id="ARBA00013064"/>
    </source>
</evidence>
<evidence type="ECO:0000256" key="5">
    <source>
        <dbReference type="ARBA" id="ARBA00051722"/>
    </source>
</evidence>
<protein>
    <recommendedName>
        <fullName evidence="2">protein-tyrosine-phosphatase</fullName>
        <ecNumber evidence="2">3.1.3.48</ecNumber>
    </recommendedName>
</protein>
<dbReference type="InterPro" id="IPR016195">
    <property type="entry name" value="Pol/histidinol_Pase-like"/>
</dbReference>
<dbReference type="RefSeq" id="WP_003867743.1">
    <property type="nucleotide sequence ID" value="NC_010321.1"/>
</dbReference>
<dbReference type="Proteomes" id="UP000002156">
    <property type="component" value="Chromosome"/>
</dbReference>
<accession>B0KAR4</accession>
<dbReference type="Pfam" id="PF19567">
    <property type="entry name" value="CpsB_CapC"/>
    <property type="match status" value="1"/>
</dbReference>
<dbReference type="PANTHER" id="PTHR39181:SF1">
    <property type="entry name" value="TYROSINE-PROTEIN PHOSPHATASE YWQE"/>
    <property type="match status" value="1"/>
</dbReference>
<dbReference type="KEGG" id="tpd:Teth39_1553"/>
<reference evidence="7" key="1">
    <citation type="submission" date="2008-01" db="EMBL/GenBank/DDBJ databases">
        <title>Complete sequence of Thermoanaerobacter pseudethanolicus 39E.</title>
        <authorList>
            <person name="Copeland A."/>
            <person name="Lucas S."/>
            <person name="Lapidus A."/>
            <person name="Barry K."/>
            <person name="Glavina del Rio T."/>
            <person name="Dalin E."/>
            <person name="Tice H."/>
            <person name="Pitluck S."/>
            <person name="Bruce D."/>
            <person name="Goodwin L."/>
            <person name="Saunders E."/>
            <person name="Brettin T."/>
            <person name="Detter J.C."/>
            <person name="Han C."/>
            <person name="Schmutz J."/>
            <person name="Larimer F."/>
            <person name="Land M."/>
            <person name="Hauser L."/>
            <person name="Kyrpides N."/>
            <person name="Lykidis A."/>
            <person name="Hemme C."/>
            <person name="Fields M.W."/>
            <person name="He Z."/>
            <person name="Zhou J."/>
            <person name="Richardson P."/>
        </authorList>
    </citation>
    <scope>NUCLEOTIDE SEQUENCE [LARGE SCALE GENOMIC DNA]</scope>
    <source>
        <strain evidence="7">ATCC 33223 / DSM 2355 / 39E</strain>
    </source>
</reference>
<gene>
    <name evidence="6" type="ordered locus">Teth39_1553</name>
</gene>
<dbReference type="eggNOG" id="COG4464">
    <property type="taxonomic scope" value="Bacteria"/>
</dbReference>
<dbReference type="STRING" id="340099.Teth39_1553"/>
<dbReference type="PIRSF" id="PIRSF016557">
    <property type="entry name" value="Caps_synth_CpsB"/>
    <property type="match status" value="1"/>
</dbReference>
<evidence type="ECO:0000313" key="7">
    <source>
        <dbReference type="Proteomes" id="UP000002156"/>
    </source>
</evidence>
<evidence type="ECO:0000256" key="4">
    <source>
        <dbReference type="ARBA" id="ARBA00022912"/>
    </source>
</evidence>